<evidence type="ECO:0000313" key="3">
    <source>
        <dbReference type="Proteomes" id="UP000247810"/>
    </source>
</evidence>
<dbReference type="PANTHER" id="PTHR42090">
    <property type="match status" value="1"/>
</dbReference>
<proteinExistence type="predicted"/>
<reference evidence="2 3" key="1">
    <citation type="submission" date="2018-02" db="EMBL/GenBank/DDBJ databases">
        <title>The genomes of Aspergillus section Nigri reveals drivers in fungal speciation.</title>
        <authorList>
            <consortium name="DOE Joint Genome Institute"/>
            <person name="Vesth T.C."/>
            <person name="Nybo J."/>
            <person name="Theobald S."/>
            <person name="Brandl J."/>
            <person name="Frisvad J.C."/>
            <person name="Nielsen K.F."/>
            <person name="Lyhne E.K."/>
            <person name="Kogle M.E."/>
            <person name="Kuo A."/>
            <person name="Riley R."/>
            <person name="Clum A."/>
            <person name="Nolan M."/>
            <person name="Lipzen A."/>
            <person name="Salamov A."/>
            <person name="Henrissat B."/>
            <person name="Wiebenga A."/>
            <person name="De vries R.P."/>
            <person name="Grigoriev I.V."/>
            <person name="Mortensen U.H."/>
            <person name="Andersen M.R."/>
            <person name="Baker S.E."/>
        </authorList>
    </citation>
    <scope>NUCLEOTIDE SEQUENCE [LARGE SCALE GENOMIC DNA]</scope>
    <source>
        <strain evidence="2 3">CBS 707.79</strain>
    </source>
</reference>
<name>A0A319D724_9EURO</name>
<dbReference type="AlphaFoldDB" id="A0A319D724"/>
<protein>
    <submittedName>
        <fullName evidence="2">Uncharacterized protein</fullName>
    </submittedName>
</protein>
<evidence type="ECO:0000256" key="1">
    <source>
        <dbReference type="SAM" id="MobiDB-lite"/>
    </source>
</evidence>
<feature type="compositionally biased region" description="Basic and acidic residues" evidence="1">
    <location>
        <begin position="46"/>
        <end position="68"/>
    </location>
</feature>
<feature type="compositionally biased region" description="Basic and acidic residues" evidence="1">
    <location>
        <begin position="120"/>
        <end position="136"/>
    </location>
</feature>
<dbReference type="EMBL" id="KZ825901">
    <property type="protein sequence ID" value="PYH93044.1"/>
    <property type="molecule type" value="Genomic_DNA"/>
</dbReference>
<sequence length="160" mass="17387">MLKDLTSLARLAHRTQGTRPIFLSQPKPYARSHAHTFRILTPLQTTHDHQSESKSGDRTVLDPQRSEVSKSGTDNEVAGHPAAYDPSKTSPESEIEATQEESQKEGKVSNPLDMSPANKDVSHWRHPTEGGPDHNAKKAAPSARGSAKKNRPVGGGKKKA</sequence>
<dbReference type="STRING" id="1448320.A0A319D724"/>
<organism evidence="2 3">
    <name type="scientific">Aspergillus ellipticus CBS 707.79</name>
    <dbReference type="NCBI Taxonomy" id="1448320"/>
    <lineage>
        <taxon>Eukaryota</taxon>
        <taxon>Fungi</taxon>
        <taxon>Dikarya</taxon>
        <taxon>Ascomycota</taxon>
        <taxon>Pezizomycotina</taxon>
        <taxon>Eurotiomycetes</taxon>
        <taxon>Eurotiomycetidae</taxon>
        <taxon>Eurotiales</taxon>
        <taxon>Aspergillaceae</taxon>
        <taxon>Aspergillus</taxon>
        <taxon>Aspergillus subgen. Circumdati</taxon>
    </lineage>
</organism>
<feature type="compositionally biased region" description="Basic residues" evidence="1">
    <location>
        <begin position="146"/>
        <end position="160"/>
    </location>
</feature>
<dbReference type="OrthoDB" id="4220319at2759"/>
<evidence type="ECO:0000313" key="2">
    <source>
        <dbReference type="EMBL" id="PYH93044.1"/>
    </source>
</evidence>
<dbReference type="Proteomes" id="UP000247810">
    <property type="component" value="Unassembled WGS sequence"/>
</dbReference>
<accession>A0A319D724</accession>
<feature type="region of interest" description="Disordered" evidence="1">
    <location>
        <begin position="43"/>
        <end position="160"/>
    </location>
</feature>
<gene>
    <name evidence="2" type="ORF">BO71DRAFT_8938</name>
</gene>
<dbReference type="PANTHER" id="PTHR42090:SF1">
    <property type="match status" value="1"/>
</dbReference>
<keyword evidence="3" id="KW-1185">Reference proteome</keyword>
<dbReference type="VEuPathDB" id="FungiDB:BO71DRAFT_8938"/>